<dbReference type="Pfam" id="PF13391">
    <property type="entry name" value="HNH_2"/>
    <property type="match status" value="1"/>
</dbReference>
<feature type="region of interest" description="Disordered" evidence="1">
    <location>
        <begin position="1"/>
        <end position="68"/>
    </location>
</feature>
<feature type="region of interest" description="Disordered" evidence="1">
    <location>
        <begin position="287"/>
        <end position="357"/>
    </location>
</feature>
<feature type="compositionally biased region" description="Low complexity" evidence="1">
    <location>
        <begin position="11"/>
        <end position="25"/>
    </location>
</feature>
<dbReference type="Proteomes" id="UP000076532">
    <property type="component" value="Unassembled WGS sequence"/>
</dbReference>
<feature type="compositionally biased region" description="Low complexity" evidence="1">
    <location>
        <begin position="58"/>
        <end position="68"/>
    </location>
</feature>
<feature type="domain" description="HNH nuclease" evidence="2">
    <location>
        <begin position="77"/>
        <end position="145"/>
    </location>
</feature>
<keyword evidence="4" id="KW-1185">Reference proteome</keyword>
<dbReference type="OrthoDB" id="2632038at2759"/>
<evidence type="ECO:0000259" key="2">
    <source>
        <dbReference type="Pfam" id="PF13391"/>
    </source>
</evidence>
<name>A0A166A389_9AGAM</name>
<evidence type="ECO:0000256" key="1">
    <source>
        <dbReference type="SAM" id="MobiDB-lite"/>
    </source>
</evidence>
<sequence length="379" mass="42751">MLQPAMESDHPSSPWSLSAPSPESSPDYERDSTYKEKDKGQTTDAGTPLENKAFGNRSVSSASSSRLESNSFKPNICVLTGDTGATGSDIEKAHLIPHSSPRAELRKYEWLLGYKAGEFHIESHHNIMYMEYGWHHKFDKGKWALVPDRPTRDVIVERLKEVVQKLSEVVLKTSDGVALERKVGVSAWPHFEKVFSRKNKDYQYQFFNIALSGPTFIRDGKKTVDIDQELPLHPLESHVHPLHVIINAYPKIKDIKDRSESSLEVIADICEIWDIWNSISAPLEFIQYDPPRTPSESRRSTRSSTSRDKRSNDDDADRAHKQARGNGGREGPSDAVPALDQSGSSRESSADPFNADSLAHIRSWRESRDAVEEVQQCQR</sequence>
<protein>
    <recommendedName>
        <fullName evidence="2">HNH nuclease domain-containing protein</fullName>
    </recommendedName>
</protein>
<reference evidence="3 4" key="1">
    <citation type="journal article" date="2016" name="Mol. Biol. Evol.">
        <title>Comparative Genomics of Early-Diverging Mushroom-Forming Fungi Provides Insights into the Origins of Lignocellulose Decay Capabilities.</title>
        <authorList>
            <person name="Nagy L.G."/>
            <person name="Riley R."/>
            <person name="Tritt A."/>
            <person name="Adam C."/>
            <person name="Daum C."/>
            <person name="Floudas D."/>
            <person name="Sun H."/>
            <person name="Yadav J.S."/>
            <person name="Pangilinan J."/>
            <person name="Larsson K.H."/>
            <person name="Matsuura K."/>
            <person name="Barry K."/>
            <person name="Labutti K."/>
            <person name="Kuo R."/>
            <person name="Ohm R.A."/>
            <person name="Bhattacharya S.S."/>
            <person name="Shirouzu T."/>
            <person name="Yoshinaga Y."/>
            <person name="Martin F.M."/>
            <person name="Grigoriev I.V."/>
            <person name="Hibbett D.S."/>
        </authorList>
    </citation>
    <scope>NUCLEOTIDE SEQUENCE [LARGE SCALE GENOMIC DNA]</scope>
    <source>
        <strain evidence="3 4">CBS 109695</strain>
    </source>
</reference>
<dbReference type="AlphaFoldDB" id="A0A166A389"/>
<organism evidence="3 4">
    <name type="scientific">Athelia psychrophila</name>
    <dbReference type="NCBI Taxonomy" id="1759441"/>
    <lineage>
        <taxon>Eukaryota</taxon>
        <taxon>Fungi</taxon>
        <taxon>Dikarya</taxon>
        <taxon>Basidiomycota</taxon>
        <taxon>Agaricomycotina</taxon>
        <taxon>Agaricomycetes</taxon>
        <taxon>Agaricomycetidae</taxon>
        <taxon>Atheliales</taxon>
        <taxon>Atheliaceae</taxon>
        <taxon>Athelia</taxon>
    </lineage>
</organism>
<dbReference type="EMBL" id="KV417666">
    <property type="protein sequence ID" value="KZP11211.1"/>
    <property type="molecule type" value="Genomic_DNA"/>
</dbReference>
<feature type="compositionally biased region" description="Basic and acidic residues" evidence="1">
    <location>
        <begin position="295"/>
        <end position="320"/>
    </location>
</feature>
<dbReference type="STRING" id="436010.A0A166A389"/>
<proteinExistence type="predicted"/>
<feature type="compositionally biased region" description="Basic and acidic residues" evidence="1">
    <location>
        <begin position="27"/>
        <end position="41"/>
    </location>
</feature>
<accession>A0A166A389</accession>
<evidence type="ECO:0000313" key="4">
    <source>
        <dbReference type="Proteomes" id="UP000076532"/>
    </source>
</evidence>
<dbReference type="InterPro" id="IPR003615">
    <property type="entry name" value="HNH_nuc"/>
</dbReference>
<gene>
    <name evidence="3" type="ORF">FIBSPDRAFT_189268</name>
</gene>
<evidence type="ECO:0000313" key="3">
    <source>
        <dbReference type="EMBL" id="KZP11211.1"/>
    </source>
</evidence>